<dbReference type="OrthoDB" id="5554229at2759"/>
<dbReference type="AlphaFoldDB" id="A0A5D3BXG1"/>
<feature type="domain" description="Tf2-1-like SH3-like" evidence="1">
    <location>
        <begin position="62"/>
        <end position="110"/>
    </location>
</feature>
<evidence type="ECO:0000313" key="2">
    <source>
        <dbReference type="EMBL" id="KAA0061133.1"/>
    </source>
</evidence>
<dbReference type="Proteomes" id="UP000321947">
    <property type="component" value="Unassembled WGS sequence"/>
</dbReference>
<name>A0A5D3BXG1_CUCMM</name>
<dbReference type="Proteomes" id="UP000321393">
    <property type="component" value="Unassembled WGS sequence"/>
</dbReference>
<protein>
    <submittedName>
        <fullName evidence="3">Disease resistance protein</fullName>
    </submittedName>
</protein>
<dbReference type="InterPro" id="IPR056924">
    <property type="entry name" value="SH3_Tf2-1"/>
</dbReference>
<proteinExistence type="predicted"/>
<evidence type="ECO:0000313" key="3">
    <source>
        <dbReference type="EMBL" id="TYK03805.1"/>
    </source>
</evidence>
<sequence length="136" mass="15649">MLGDLSKMFFAMSSQIDGIDSFLGQSCGTAPLFMIRQRQPLSKWFMADHPVLYYHTNINRLQMARKKCEKLASRYYGSYRIKEEIEEVAYRLELPSEVAIDDVFLISQLKLKCRKQQRVQEAARSAALTPHIGEGV</sequence>
<comment type="caution">
    <text evidence="3">The sequence shown here is derived from an EMBL/GenBank/DDBJ whole genome shotgun (WGS) entry which is preliminary data.</text>
</comment>
<evidence type="ECO:0000313" key="5">
    <source>
        <dbReference type="Proteomes" id="UP000321947"/>
    </source>
</evidence>
<evidence type="ECO:0000313" key="4">
    <source>
        <dbReference type="Proteomes" id="UP000321393"/>
    </source>
</evidence>
<dbReference type="Pfam" id="PF24626">
    <property type="entry name" value="SH3_Tf2-1"/>
    <property type="match status" value="1"/>
</dbReference>
<gene>
    <name evidence="3" type="ORF">E5676_scaffold863G001940</name>
    <name evidence="2" type="ORF">E6C27_scaffold348G00500</name>
</gene>
<reference evidence="4 5" key="1">
    <citation type="submission" date="2019-08" db="EMBL/GenBank/DDBJ databases">
        <title>Draft genome sequences of two oriental melons (Cucumis melo L. var makuwa).</title>
        <authorList>
            <person name="Kwon S.-Y."/>
        </authorList>
    </citation>
    <scope>NUCLEOTIDE SEQUENCE [LARGE SCALE GENOMIC DNA]</scope>
    <source>
        <strain evidence="5">cv. Chang Bougi</strain>
        <strain evidence="4">cv. SW 3</strain>
        <tissue evidence="3">Leaf</tissue>
    </source>
</reference>
<evidence type="ECO:0000259" key="1">
    <source>
        <dbReference type="Pfam" id="PF24626"/>
    </source>
</evidence>
<dbReference type="EMBL" id="SSTE01005078">
    <property type="protein sequence ID" value="KAA0061133.1"/>
    <property type="molecule type" value="Genomic_DNA"/>
</dbReference>
<accession>A0A5D3BXG1</accession>
<dbReference type="EMBL" id="SSTD01014872">
    <property type="protein sequence ID" value="TYK03805.1"/>
    <property type="molecule type" value="Genomic_DNA"/>
</dbReference>
<organism evidence="3 5">
    <name type="scientific">Cucumis melo var. makuwa</name>
    <name type="common">Oriental melon</name>
    <dbReference type="NCBI Taxonomy" id="1194695"/>
    <lineage>
        <taxon>Eukaryota</taxon>
        <taxon>Viridiplantae</taxon>
        <taxon>Streptophyta</taxon>
        <taxon>Embryophyta</taxon>
        <taxon>Tracheophyta</taxon>
        <taxon>Spermatophyta</taxon>
        <taxon>Magnoliopsida</taxon>
        <taxon>eudicotyledons</taxon>
        <taxon>Gunneridae</taxon>
        <taxon>Pentapetalae</taxon>
        <taxon>rosids</taxon>
        <taxon>fabids</taxon>
        <taxon>Cucurbitales</taxon>
        <taxon>Cucurbitaceae</taxon>
        <taxon>Benincaseae</taxon>
        <taxon>Cucumis</taxon>
    </lineage>
</organism>